<dbReference type="SUPFAM" id="SSF53613">
    <property type="entry name" value="Ribokinase-like"/>
    <property type="match status" value="1"/>
</dbReference>
<feature type="binding site" evidence="7">
    <location>
        <position position="198"/>
    </location>
    <ligand>
        <name>(6S)-NADPHX</name>
        <dbReference type="ChEBI" id="CHEBI:64076"/>
    </ligand>
</feature>
<sequence>MSGIDIVRINRIIELIERRGLDFVQNMLNTREESPETLAGIFASKEALGKHLGSGINKNILENSIILKDDKGKPSIIFEKKKYELSISHDGDYAVASVTGDSKIMVDKEILKLLPARPSNANKATFGRLGIVAGQKGMIGCAKLSSRAAMRAGAGYVYLFSEEENKTSLEICLDEEIIMGREDLLFFCTIDAFAVGPGIGYSSEEYMEKLFSYIAERNIRTVLDADGLYYLKKFGNVGMNQLIITPHPMEAARLLSKDVSYIMKNRLKSAEEISQKYSCDVIIKGEGSLVYNKNGEYYINESGNNGLATAGTGDVLTGIIGAFLANGCDTYRAGKLGVYFHGLSADIMAQKISKRAMIASDIIEGLKYVFMEEDYA</sequence>
<dbReference type="CDD" id="cd01171">
    <property type="entry name" value="YXKO-related"/>
    <property type="match status" value="1"/>
</dbReference>
<dbReference type="NCBIfam" id="TIGR00196">
    <property type="entry name" value="yjeF_cterm"/>
    <property type="match status" value="1"/>
</dbReference>
<dbReference type="EC" id="4.2.1.136" evidence="7"/>
<comment type="function">
    <text evidence="7">Catalyzes the dehydration of the S-form of NAD(P)HX at the expense of ADP, which is converted to AMP. Together with NAD(P)HX epimerase, which catalyzes the epimerization of the S- and R-forms, the enzyme allows the repair of both epimers of NAD(P)HX, a damaged form of NAD(P)H that is a result of enzymatic or heat-dependent hydration.</text>
</comment>
<dbReference type="Gene3D" id="3.90.470.20">
    <property type="entry name" value="4'-phosphopantetheinyl transferase domain"/>
    <property type="match status" value="1"/>
</dbReference>
<dbReference type="Proteomes" id="UP000245793">
    <property type="component" value="Unassembled WGS sequence"/>
</dbReference>
<evidence type="ECO:0000256" key="2">
    <source>
        <dbReference type="ARBA" id="ARBA00022741"/>
    </source>
</evidence>
<proteinExistence type="inferred from homology"/>
<dbReference type="InterPro" id="IPR000631">
    <property type="entry name" value="CARKD"/>
</dbReference>
<dbReference type="GO" id="GO:0008897">
    <property type="term" value="F:holo-[acyl-carrier-protein] synthase activity"/>
    <property type="evidence" value="ECO:0007669"/>
    <property type="project" value="InterPro"/>
</dbReference>
<comment type="catalytic activity">
    <reaction evidence="7">
        <text>(6S)-NADHX + ADP = AMP + phosphate + NADH + H(+)</text>
        <dbReference type="Rhea" id="RHEA:32223"/>
        <dbReference type="ChEBI" id="CHEBI:15378"/>
        <dbReference type="ChEBI" id="CHEBI:43474"/>
        <dbReference type="ChEBI" id="CHEBI:57945"/>
        <dbReference type="ChEBI" id="CHEBI:64074"/>
        <dbReference type="ChEBI" id="CHEBI:456215"/>
        <dbReference type="ChEBI" id="CHEBI:456216"/>
        <dbReference type="EC" id="4.2.1.136"/>
    </reaction>
</comment>
<keyword evidence="10" id="KW-1185">Reference proteome</keyword>
<evidence type="ECO:0000313" key="9">
    <source>
        <dbReference type="EMBL" id="PVY94856.1"/>
    </source>
</evidence>
<dbReference type="Pfam" id="PF01648">
    <property type="entry name" value="ACPS"/>
    <property type="match status" value="1"/>
</dbReference>
<evidence type="ECO:0000256" key="5">
    <source>
        <dbReference type="ARBA" id="ARBA00023027"/>
    </source>
</evidence>
<keyword evidence="5 7" id="KW-0520">NAD</keyword>
<evidence type="ECO:0000256" key="7">
    <source>
        <dbReference type="HAMAP-Rule" id="MF_01965"/>
    </source>
</evidence>
<dbReference type="InterPro" id="IPR008278">
    <property type="entry name" value="4-PPantetheinyl_Trfase_dom"/>
</dbReference>
<dbReference type="GO" id="GO:0000287">
    <property type="term" value="F:magnesium ion binding"/>
    <property type="evidence" value="ECO:0007669"/>
    <property type="project" value="InterPro"/>
</dbReference>
<comment type="cofactor">
    <cofactor evidence="7">
        <name>Mg(2+)</name>
        <dbReference type="ChEBI" id="CHEBI:18420"/>
    </cofactor>
</comment>
<comment type="caution">
    <text evidence="7">Lacks conserved residue(s) required for the propagation of feature annotation.</text>
</comment>
<comment type="subunit">
    <text evidence="7">Homotetramer.</text>
</comment>
<keyword evidence="2 7" id="KW-0547">Nucleotide-binding</keyword>
<evidence type="ECO:0000256" key="4">
    <source>
        <dbReference type="ARBA" id="ARBA00022857"/>
    </source>
</evidence>
<keyword evidence="6 7" id="KW-0456">Lyase</keyword>
<feature type="binding site" evidence="7">
    <location>
        <position position="313"/>
    </location>
    <ligand>
        <name>AMP</name>
        <dbReference type="ChEBI" id="CHEBI:456215"/>
    </ligand>
</feature>
<feature type="binding site" evidence="7">
    <location>
        <position position="314"/>
    </location>
    <ligand>
        <name>(6S)-NADPHX</name>
        <dbReference type="ChEBI" id="CHEBI:64076"/>
    </ligand>
</feature>
<keyword evidence="3 7" id="KW-0067">ATP-binding</keyword>
<reference evidence="9 10" key="1">
    <citation type="submission" date="2018-04" db="EMBL/GenBank/DDBJ databases">
        <title>Genomic Encyclopedia of Type Strains, Phase IV (KMG-IV): sequencing the most valuable type-strain genomes for metagenomic binning, comparative biology and taxonomic classification.</title>
        <authorList>
            <person name="Goeker M."/>
        </authorList>
    </citation>
    <scope>NUCLEOTIDE SEQUENCE [LARGE SCALE GENOMIC DNA]</scope>
    <source>
        <strain evidence="9 10">DSM 20705</strain>
    </source>
</reference>
<keyword evidence="1" id="KW-0808">Transferase</keyword>
<name>A0A2U1E4I2_9FIRM</name>
<evidence type="ECO:0000259" key="8">
    <source>
        <dbReference type="PROSITE" id="PS51383"/>
    </source>
</evidence>
<dbReference type="PROSITE" id="PS01050">
    <property type="entry name" value="YJEF_C_2"/>
    <property type="match status" value="1"/>
</dbReference>
<dbReference type="AlphaFoldDB" id="A0A2U1E4I2"/>
<gene>
    <name evidence="7" type="primary">nnrD</name>
    <name evidence="9" type="ORF">C7381_10394</name>
</gene>
<dbReference type="HAMAP" id="MF_01965">
    <property type="entry name" value="NADHX_dehydratase"/>
    <property type="match status" value="1"/>
</dbReference>
<dbReference type="PROSITE" id="PS51383">
    <property type="entry name" value="YJEF_C_3"/>
    <property type="match status" value="1"/>
</dbReference>
<evidence type="ECO:0000256" key="6">
    <source>
        <dbReference type="ARBA" id="ARBA00023239"/>
    </source>
</evidence>
<dbReference type="Pfam" id="PF01256">
    <property type="entry name" value="Carb_kinase"/>
    <property type="match status" value="1"/>
</dbReference>
<dbReference type="InterPro" id="IPR037143">
    <property type="entry name" value="4-PPantetheinyl_Trfase_dom_sf"/>
</dbReference>
<dbReference type="EMBL" id="QEKV01000003">
    <property type="protein sequence ID" value="PVY94856.1"/>
    <property type="molecule type" value="Genomic_DNA"/>
</dbReference>
<evidence type="ECO:0000313" key="10">
    <source>
        <dbReference type="Proteomes" id="UP000245793"/>
    </source>
</evidence>
<dbReference type="Gene3D" id="3.40.1190.20">
    <property type="match status" value="1"/>
</dbReference>
<comment type="caution">
    <text evidence="9">The sequence shown here is derived from an EMBL/GenBank/DDBJ whole genome shotgun (WGS) entry which is preliminary data.</text>
</comment>
<dbReference type="GO" id="GO:0005524">
    <property type="term" value="F:ATP binding"/>
    <property type="evidence" value="ECO:0007669"/>
    <property type="project" value="UniProtKB-KW"/>
</dbReference>
<dbReference type="InterPro" id="IPR029056">
    <property type="entry name" value="Ribokinase-like"/>
</dbReference>
<keyword evidence="4 7" id="KW-0521">NADP</keyword>
<evidence type="ECO:0000256" key="3">
    <source>
        <dbReference type="ARBA" id="ARBA00022840"/>
    </source>
</evidence>
<dbReference type="GO" id="GO:0110051">
    <property type="term" value="P:metabolite repair"/>
    <property type="evidence" value="ECO:0007669"/>
    <property type="project" value="TreeGrafter"/>
</dbReference>
<feature type="binding site" evidence="7">
    <location>
        <begin position="284"/>
        <end position="288"/>
    </location>
    <ligand>
        <name>AMP</name>
        <dbReference type="ChEBI" id="CHEBI:456215"/>
    </ligand>
</feature>
<protein>
    <recommendedName>
        <fullName evidence="7">ADP-dependent (S)-NAD(P)H-hydrate dehydratase</fullName>
        <ecNumber evidence="7">4.2.1.136</ecNumber>
    </recommendedName>
    <alternativeName>
        <fullName evidence="7">ADP-dependent NAD(P)HX dehydratase</fullName>
    </alternativeName>
</protein>
<organism evidence="9 10">
    <name type="scientific">Ezakiella coagulans</name>
    <dbReference type="NCBI Taxonomy" id="46507"/>
    <lineage>
        <taxon>Bacteria</taxon>
        <taxon>Bacillati</taxon>
        <taxon>Bacillota</taxon>
        <taxon>Tissierellia</taxon>
        <taxon>Ezakiella</taxon>
    </lineage>
</organism>
<feature type="binding site" evidence="7">
    <location>
        <position position="247"/>
    </location>
    <ligand>
        <name>(6S)-NADPHX</name>
        <dbReference type="ChEBI" id="CHEBI:64076"/>
    </ligand>
</feature>
<comment type="catalytic activity">
    <reaction evidence="7">
        <text>(6S)-NADPHX + ADP = AMP + phosphate + NADPH + H(+)</text>
        <dbReference type="Rhea" id="RHEA:32235"/>
        <dbReference type="ChEBI" id="CHEBI:15378"/>
        <dbReference type="ChEBI" id="CHEBI:43474"/>
        <dbReference type="ChEBI" id="CHEBI:57783"/>
        <dbReference type="ChEBI" id="CHEBI:64076"/>
        <dbReference type="ChEBI" id="CHEBI:456215"/>
        <dbReference type="ChEBI" id="CHEBI:456216"/>
        <dbReference type="EC" id="4.2.1.136"/>
    </reaction>
</comment>
<evidence type="ECO:0000256" key="1">
    <source>
        <dbReference type="ARBA" id="ARBA00022679"/>
    </source>
</evidence>
<dbReference type="PANTHER" id="PTHR12592:SF0">
    <property type="entry name" value="ATP-DEPENDENT (S)-NAD(P)H-HYDRATE DEHYDRATASE"/>
    <property type="match status" value="1"/>
</dbReference>
<dbReference type="SUPFAM" id="SSF56214">
    <property type="entry name" value="4'-phosphopantetheinyl transferase"/>
    <property type="match status" value="1"/>
</dbReference>
<feature type="domain" description="YjeF C-terminal" evidence="8">
    <location>
        <begin position="106"/>
        <end position="373"/>
    </location>
</feature>
<accession>A0A2U1E4I2</accession>
<dbReference type="RefSeq" id="WP_116479876.1">
    <property type="nucleotide sequence ID" value="NZ_QEKV01000003.1"/>
</dbReference>
<dbReference type="InterPro" id="IPR017953">
    <property type="entry name" value="Carbohydrate_kinase_pred_CS"/>
</dbReference>
<dbReference type="GO" id="GO:0046496">
    <property type="term" value="P:nicotinamide nucleotide metabolic process"/>
    <property type="evidence" value="ECO:0007669"/>
    <property type="project" value="UniProtKB-UniRule"/>
</dbReference>
<dbReference type="GO" id="GO:0052856">
    <property type="term" value="F:NAD(P)HX epimerase activity"/>
    <property type="evidence" value="ECO:0007669"/>
    <property type="project" value="TreeGrafter"/>
</dbReference>
<dbReference type="PANTHER" id="PTHR12592">
    <property type="entry name" value="ATP-DEPENDENT (S)-NAD(P)H-HYDRATE DEHYDRATASE FAMILY MEMBER"/>
    <property type="match status" value="1"/>
</dbReference>
<comment type="similarity">
    <text evidence="7">Belongs to the NnrD/CARKD family.</text>
</comment>
<dbReference type="GO" id="GO:0052855">
    <property type="term" value="F:ADP-dependent NAD(P)H-hydrate dehydratase activity"/>
    <property type="evidence" value="ECO:0007669"/>
    <property type="project" value="UniProtKB-UniRule"/>
</dbReference>